<dbReference type="AlphaFoldDB" id="A0A8J2PFF7"/>
<evidence type="ECO:0000313" key="2">
    <source>
        <dbReference type="EMBL" id="CAG7827502.1"/>
    </source>
</evidence>
<proteinExistence type="predicted"/>
<comment type="caution">
    <text evidence="2">The sequence shown here is derived from an EMBL/GenBank/DDBJ whole genome shotgun (WGS) entry which is preliminary data.</text>
</comment>
<name>A0A8J2PFF7_9HEXA</name>
<evidence type="ECO:0000313" key="3">
    <source>
        <dbReference type="Proteomes" id="UP000708208"/>
    </source>
</evidence>
<dbReference type="EMBL" id="CAJVCH010543793">
    <property type="protein sequence ID" value="CAG7827502.1"/>
    <property type="molecule type" value="Genomic_DNA"/>
</dbReference>
<reference evidence="2" key="1">
    <citation type="submission" date="2021-06" db="EMBL/GenBank/DDBJ databases">
        <authorList>
            <person name="Hodson N. C."/>
            <person name="Mongue J. A."/>
            <person name="Jaron S. K."/>
        </authorList>
    </citation>
    <scope>NUCLEOTIDE SEQUENCE</scope>
</reference>
<organism evidence="2 3">
    <name type="scientific">Allacma fusca</name>
    <dbReference type="NCBI Taxonomy" id="39272"/>
    <lineage>
        <taxon>Eukaryota</taxon>
        <taxon>Metazoa</taxon>
        <taxon>Ecdysozoa</taxon>
        <taxon>Arthropoda</taxon>
        <taxon>Hexapoda</taxon>
        <taxon>Collembola</taxon>
        <taxon>Symphypleona</taxon>
        <taxon>Sminthuridae</taxon>
        <taxon>Allacma</taxon>
    </lineage>
</organism>
<evidence type="ECO:0000256" key="1">
    <source>
        <dbReference type="SAM" id="MobiDB-lite"/>
    </source>
</evidence>
<feature type="non-terminal residue" evidence="2">
    <location>
        <position position="184"/>
    </location>
</feature>
<feature type="region of interest" description="Disordered" evidence="1">
    <location>
        <begin position="165"/>
        <end position="184"/>
    </location>
</feature>
<feature type="compositionally biased region" description="Low complexity" evidence="1">
    <location>
        <begin position="1"/>
        <end position="12"/>
    </location>
</feature>
<dbReference type="Proteomes" id="UP000708208">
    <property type="component" value="Unassembled WGS sequence"/>
</dbReference>
<protein>
    <submittedName>
        <fullName evidence="2">Uncharacterized protein</fullName>
    </submittedName>
</protein>
<feature type="region of interest" description="Disordered" evidence="1">
    <location>
        <begin position="1"/>
        <end position="42"/>
    </location>
</feature>
<gene>
    <name evidence="2" type="ORF">AFUS01_LOCUS37488</name>
</gene>
<accession>A0A8J2PFF7</accession>
<feature type="region of interest" description="Disordered" evidence="1">
    <location>
        <begin position="79"/>
        <end position="107"/>
    </location>
</feature>
<keyword evidence="3" id="KW-1185">Reference proteome</keyword>
<feature type="non-terminal residue" evidence="2">
    <location>
        <position position="1"/>
    </location>
</feature>
<sequence>SSSSSSSSASSSLDIANVFGRSSPVPPDFAQKGTPAVKESKAEDLSTILKDLQLPTIQENSIFSEVSIRSIDLQEYNDSFNDSKSDIGSPDVGPSASNFGSSSDEEEVKPTVTFYRNVIGNVNKMLEGNQEITMYGSTDTTVYGMSSTNLSFATKQYLQKYGLVKHREAPKEKEKEREKAHRKK</sequence>